<dbReference type="RefSeq" id="WP_337715681.1">
    <property type="nucleotide sequence ID" value="NZ_JBBEGL010000005.1"/>
</dbReference>
<sequence length="188" mass="19985">MKRTAVVLLLLIVMSGCSRSPAPPTPMPDERFGAPNISAPRDVRPFAGDPCAGPLSSGEWDELGFAGSAQRRTLAVGENSCAREGPGRQRYAALIVAGSRDVLVETYRTRLFPIFRSVDVGGLPAVVEQNSEQSVSCTVSVGTAEDQGFVLNYSEYELGPDGRPNDPCGRAQRVAMRIVAALPPLPGK</sequence>
<organism evidence="2 3">
    <name type="scientific">Actinomycetospora aeridis</name>
    <dbReference type="NCBI Taxonomy" id="3129231"/>
    <lineage>
        <taxon>Bacteria</taxon>
        <taxon>Bacillati</taxon>
        <taxon>Actinomycetota</taxon>
        <taxon>Actinomycetes</taxon>
        <taxon>Pseudonocardiales</taxon>
        <taxon>Pseudonocardiaceae</taxon>
        <taxon>Actinomycetospora</taxon>
    </lineage>
</organism>
<evidence type="ECO:0000256" key="1">
    <source>
        <dbReference type="SAM" id="SignalP"/>
    </source>
</evidence>
<evidence type="ECO:0000313" key="2">
    <source>
        <dbReference type="EMBL" id="MEJ2888798.1"/>
    </source>
</evidence>
<dbReference type="PROSITE" id="PS51257">
    <property type="entry name" value="PROKAR_LIPOPROTEIN"/>
    <property type="match status" value="1"/>
</dbReference>
<protein>
    <submittedName>
        <fullName evidence="2">DUF3558 family protein</fullName>
    </submittedName>
</protein>
<feature type="signal peptide" evidence="1">
    <location>
        <begin position="1"/>
        <end position="22"/>
    </location>
</feature>
<proteinExistence type="predicted"/>
<name>A0ABU8N8S2_9PSEU</name>
<keyword evidence="3" id="KW-1185">Reference proteome</keyword>
<dbReference type="EMBL" id="JBBEGL010000005">
    <property type="protein sequence ID" value="MEJ2888798.1"/>
    <property type="molecule type" value="Genomic_DNA"/>
</dbReference>
<comment type="caution">
    <text evidence="2">The sequence shown here is derived from an EMBL/GenBank/DDBJ whole genome shotgun (WGS) entry which is preliminary data.</text>
</comment>
<feature type="chain" id="PRO_5045805912" evidence="1">
    <location>
        <begin position="23"/>
        <end position="188"/>
    </location>
</feature>
<accession>A0ABU8N8S2</accession>
<keyword evidence="1" id="KW-0732">Signal</keyword>
<reference evidence="2 3" key="1">
    <citation type="submission" date="2024-03" db="EMBL/GenBank/DDBJ databases">
        <title>Actinomycetospora sp. OC33-EN06, a novel actinomycete isolated from wild orchid (Aerides multiflora).</title>
        <authorList>
            <person name="Suriyachadkun C."/>
        </authorList>
    </citation>
    <scope>NUCLEOTIDE SEQUENCE [LARGE SCALE GENOMIC DNA]</scope>
    <source>
        <strain evidence="2 3">OC33-EN06</strain>
    </source>
</reference>
<dbReference type="Pfam" id="PF12079">
    <property type="entry name" value="DUF3558"/>
    <property type="match status" value="1"/>
</dbReference>
<dbReference type="Proteomes" id="UP001370100">
    <property type="component" value="Unassembled WGS sequence"/>
</dbReference>
<gene>
    <name evidence="2" type="ORF">WCD41_20230</name>
</gene>
<evidence type="ECO:0000313" key="3">
    <source>
        <dbReference type="Proteomes" id="UP001370100"/>
    </source>
</evidence>
<dbReference type="InterPro" id="IPR024520">
    <property type="entry name" value="DUF3558"/>
</dbReference>